<dbReference type="InterPro" id="IPR001441">
    <property type="entry name" value="UPP_synth-like"/>
</dbReference>
<keyword evidence="1 2" id="KW-0808">Transferase</keyword>
<dbReference type="PROSITE" id="PS01066">
    <property type="entry name" value="UPP_SYNTHASE"/>
    <property type="match status" value="1"/>
</dbReference>
<dbReference type="Gene3D" id="3.40.1180.10">
    <property type="entry name" value="Decaprenyl diphosphate synthase-like"/>
    <property type="match status" value="1"/>
</dbReference>
<evidence type="ECO:0000256" key="1">
    <source>
        <dbReference type="ARBA" id="ARBA00022679"/>
    </source>
</evidence>
<dbReference type="Pfam" id="PF01255">
    <property type="entry name" value="Prenyltransf"/>
    <property type="match status" value="1"/>
</dbReference>
<dbReference type="SUPFAM" id="SSF64005">
    <property type="entry name" value="Undecaprenyl diphosphate synthase"/>
    <property type="match status" value="1"/>
</dbReference>
<name>A0A644U0H3_9ZZZZ</name>
<accession>A0A644U0H3</accession>
<dbReference type="PANTHER" id="PTHR10291:SF43">
    <property type="entry name" value="DEHYDRODOLICHYL DIPHOSPHATE SYNTHASE COMPLEX SUBUNIT DHDDS"/>
    <property type="match status" value="1"/>
</dbReference>
<dbReference type="CDD" id="cd00475">
    <property type="entry name" value="Cis_IPPS"/>
    <property type="match status" value="1"/>
</dbReference>
<dbReference type="EC" id="2.5.1.31" evidence="2"/>
<dbReference type="GO" id="GO:0008834">
    <property type="term" value="F:ditrans,polycis-undecaprenyl-diphosphate synthase [(2E,6E)-farnesyl-diphosphate specific] activity"/>
    <property type="evidence" value="ECO:0007669"/>
    <property type="project" value="UniProtKB-EC"/>
</dbReference>
<dbReference type="NCBIfam" id="TIGR00055">
    <property type="entry name" value="uppS"/>
    <property type="match status" value="1"/>
</dbReference>
<evidence type="ECO:0000313" key="2">
    <source>
        <dbReference type="EMBL" id="MPL72650.1"/>
    </source>
</evidence>
<reference evidence="2" key="1">
    <citation type="submission" date="2019-08" db="EMBL/GenBank/DDBJ databases">
        <authorList>
            <person name="Kucharzyk K."/>
            <person name="Murdoch R.W."/>
            <person name="Higgins S."/>
            <person name="Loffler F."/>
        </authorList>
    </citation>
    <scope>NUCLEOTIDE SEQUENCE</scope>
</reference>
<dbReference type="InterPro" id="IPR036424">
    <property type="entry name" value="UPP_synth-like_sf"/>
</dbReference>
<dbReference type="EMBL" id="VSSQ01000067">
    <property type="protein sequence ID" value="MPL72650.1"/>
    <property type="molecule type" value="Genomic_DNA"/>
</dbReference>
<comment type="caution">
    <text evidence="2">The sequence shown here is derived from an EMBL/GenBank/DDBJ whole genome shotgun (WGS) entry which is preliminary data.</text>
</comment>
<dbReference type="AlphaFoldDB" id="A0A644U0H3"/>
<protein>
    <submittedName>
        <fullName evidence="2">Ditrans,polycis-undecaprenyl-diphosphate synthase ((2E,6E)-farnesyl-diphosphate specific)</fullName>
        <ecNumber evidence="2">2.5.1.31</ecNumber>
    </submittedName>
</protein>
<sequence length="252" mass="29402">MSLRSFAENLYVHRLIRQLTYVPTHVAIIQDGNRRFAKARGKDPAFGHRAGAETTMKVFDWMEELGVIHTTFYAFSTENFKRSPEEVNELLELFIEKFSEMILDQRIYDKQVNITVIGNRSLINDRLMEKIRDVEEATKDHHRYYLHFAIAYGGRNEILETTKSIVSKVRAGELSPDEITPDCVTERMYPEVEMPPVDLIIRTANDKRTSNFLPWLANGNEAAVCFCVPPWPEFRYVDMVRALRTYDQRMKS</sequence>
<dbReference type="HAMAP" id="MF_01139">
    <property type="entry name" value="ISPT"/>
    <property type="match status" value="1"/>
</dbReference>
<gene>
    <name evidence="2" type="primary">uppS_6</name>
    <name evidence="2" type="ORF">SDC9_18437</name>
</gene>
<dbReference type="GO" id="GO:0016094">
    <property type="term" value="P:polyprenol biosynthetic process"/>
    <property type="evidence" value="ECO:0007669"/>
    <property type="project" value="TreeGrafter"/>
</dbReference>
<organism evidence="2">
    <name type="scientific">bioreactor metagenome</name>
    <dbReference type="NCBI Taxonomy" id="1076179"/>
    <lineage>
        <taxon>unclassified sequences</taxon>
        <taxon>metagenomes</taxon>
        <taxon>ecological metagenomes</taxon>
    </lineage>
</organism>
<dbReference type="PANTHER" id="PTHR10291">
    <property type="entry name" value="DEHYDRODOLICHYL DIPHOSPHATE SYNTHASE FAMILY MEMBER"/>
    <property type="match status" value="1"/>
</dbReference>
<proteinExistence type="inferred from homology"/>
<dbReference type="InterPro" id="IPR018520">
    <property type="entry name" value="UPP_synth-like_CS"/>
</dbReference>